<comment type="caution">
    <text evidence="4">The sequence shown here is derived from an EMBL/GenBank/DDBJ whole genome shotgun (WGS) entry which is preliminary data.</text>
</comment>
<dbReference type="SMART" id="SM00448">
    <property type="entry name" value="REC"/>
    <property type="match status" value="1"/>
</dbReference>
<dbReference type="PROSITE" id="PS50110">
    <property type="entry name" value="RESPONSE_REGULATORY"/>
    <property type="match status" value="1"/>
</dbReference>
<dbReference type="PANTHER" id="PTHR44591">
    <property type="entry name" value="STRESS RESPONSE REGULATOR PROTEIN 1"/>
    <property type="match status" value="1"/>
</dbReference>
<gene>
    <name evidence="4" type="ORF">GCM10022211_14360</name>
</gene>
<dbReference type="InterPro" id="IPR001789">
    <property type="entry name" value="Sig_transdc_resp-reg_receiver"/>
</dbReference>
<feature type="modified residue" description="4-aspartylphosphate" evidence="2">
    <location>
        <position position="56"/>
    </location>
</feature>
<evidence type="ECO:0000313" key="5">
    <source>
        <dbReference type="Proteomes" id="UP001501310"/>
    </source>
</evidence>
<evidence type="ECO:0000256" key="2">
    <source>
        <dbReference type="PROSITE-ProRule" id="PRU00169"/>
    </source>
</evidence>
<evidence type="ECO:0000259" key="3">
    <source>
        <dbReference type="PROSITE" id="PS50110"/>
    </source>
</evidence>
<accession>A0ABP7RXR7</accession>
<keyword evidence="1 2" id="KW-0597">Phosphoprotein</keyword>
<dbReference type="SUPFAM" id="SSF52172">
    <property type="entry name" value="CheY-like"/>
    <property type="match status" value="1"/>
</dbReference>
<reference evidence="5" key="1">
    <citation type="journal article" date="2019" name="Int. J. Syst. Evol. Microbiol.">
        <title>The Global Catalogue of Microorganisms (GCM) 10K type strain sequencing project: providing services to taxonomists for standard genome sequencing and annotation.</title>
        <authorList>
            <consortium name="The Broad Institute Genomics Platform"/>
            <consortium name="The Broad Institute Genome Sequencing Center for Infectious Disease"/>
            <person name="Wu L."/>
            <person name="Ma J."/>
        </authorList>
    </citation>
    <scope>NUCLEOTIDE SEQUENCE [LARGE SCALE GENOMIC DNA]</scope>
    <source>
        <strain evidence="5">JCM 16603</strain>
    </source>
</reference>
<dbReference type="InterPro" id="IPR050595">
    <property type="entry name" value="Bact_response_regulator"/>
</dbReference>
<name>A0ABP7RXR7_9SPHN</name>
<dbReference type="Proteomes" id="UP001501310">
    <property type="component" value="Unassembled WGS sequence"/>
</dbReference>
<keyword evidence="5" id="KW-1185">Reference proteome</keyword>
<protein>
    <submittedName>
        <fullName evidence="4">Response regulator</fullName>
    </submittedName>
</protein>
<evidence type="ECO:0000313" key="4">
    <source>
        <dbReference type="EMBL" id="GAA4003695.1"/>
    </source>
</evidence>
<dbReference type="Pfam" id="PF00072">
    <property type="entry name" value="Response_reg"/>
    <property type="match status" value="1"/>
</dbReference>
<sequence>MNDLRTIILVEDDPDIAILAQLALTEIGGFEVTHYGSGPALLEDSAAIVPDLYLLDYRLPDMTGEELLARLREDPQSAAVPAIFMTASLMPDRIKALKVAGAMDVIAKPFDPLTLADELRARFRHAQS</sequence>
<organism evidence="4 5">
    <name type="scientific">Sphingomonas humi</name>
    <dbReference type="NCBI Taxonomy" id="335630"/>
    <lineage>
        <taxon>Bacteria</taxon>
        <taxon>Pseudomonadati</taxon>
        <taxon>Pseudomonadota</taxon>
        <taxon>Alphaproteobacteria</taxon>
        <taxon>Sphingomonadales</taxon>
        <taxon>Sphingomonadaceae</taxon>
        <taxon>Sphingomonas</taxon>
    </lineage>
</organism>
<dbReference type="Gene3D" id="3.40.50.2300">
    <property type="match status" value="1"/>
</dbReference>
<proteinExistence type="predicted"/>
<evidence type="ECO:0000256" key="1">
    <source>
        <dbReference type="ARBA" id="ARBA00022553"/>
    </source>
</evidence>
<dbReference type="PANTHER" id="PTHR44591:SF3">
    <property type="entry name" value="RESPONSE REGULATORY DOMAIN-CONTAINING PROTEIN"/>
    <property type="match status" value="1"/>
</dbReference>
<dbReference type="InterPro" id="IPR011006">
    <property type="entry name" value="CheY-like_superfamily"/>
</dbReference>
<dbReference type="RefSeq" id="WP_344709494.1">
    <property type="nucleotide sequence ID" value="NZ_BAAAZD010000001.1"/>
</dbReference>
<feature type="domain" description="Response regulatory" evidence="3">
    <location>
        <begin position="6"/>
        <end position="123"/>
    </location>
</feature>
<dbReference type="EMBL" id="BAAAZD010000001">
    <property type="protein sequence ID" value="GAA4003695.1"/>
    <property type="molecule type" value="Genomic_DNA"/>
</dbReference>